<dbReference type="Proteomes" id="UP001432322">
    <property type="component" value="Unassembled WGS sequence"/>
</dbReference>
<reference evidence="2" key="1">
    <citation type="submission" date="2023-10" db="EMBL/GenBank/DDBJ databases">
        <title>Genome assembly of Pristionchus species.</title>
        <authorList>
            <person name="Yoshida K."/>
            <person name="Sommer R.J."/>
        </authorList>
    </citation>
    <scope>NUCLEOTIDE SEQUENCE</scope>
    <source>
        <strain evidence="2">RS5133</strain>
    </source>
</reference>
<keyword evidence="3" id="KW-1185">Reference proteome</keyword>
<name>A0AAV5WIN4_9BILA</name>
<organism evidence="2 3">
    <name type="scientific">Pristionchus fissidentatus</name>
    <dbReference type="NCBI Taxonomy" id="1538716"/>
    <lineage>
        <taxon>Eukaryota</taxon>
        <taxon>Metazoa</taxon>
        <taxon>Ecdysozoa</taxon>
        <taxon>Nematoda</taxon>
        <taxon>Chromadorea</taxon>
        <taxon>Rhabditida</taxon>
        <taxon>Rhabditina</taxon>
        <taxon>Diplogasteromorpha</taxon>
        <taxon>Diplogasteroidea</taxon>
        <taxon>Neodiplogasteridae</taxon>
        <taxon>Pristionchus</taxon>
    </lineage>
</organism>
<sequence length="124" mass="14353">RFSTQEYLESKQKDHSSPQSRQRTRNPVLSKEEIRQRTDLWFQNRRRVVLPSDAERGEVVGYETASALRTSIDHVREKHCERSALRRETSFTHEKAADMGLVDRGDSIPPNAQTVPPSPKRIKV</sequence>
<evidence type="ECO:0000313" key="2">
    <source>
        <dbReference type="EMBL" id="GMT30178.1"/>
    </source>
</evidence>
<feature type="compositionally biased region" description="Basic and acidic residues" evidence="1">
    <location>
        <begin position="91"/>
        <end position="106"/>
    </location>
</feature>
<evidence type="ECO:0000256" key="1">
    <source>
        <dbReference type="SAM" id="MobiDB-lite"/>
    </source>
</evidence>
<gene>
    <name evidence="2" type="ORF">PFISCL1PPCAC_21475</name>
</gene>
<dbReference type="AlphaFoldDB" id="A0AAV5WIN4"/>
<feature type="region of interest" description="Disordered" evidence="1">
    <location>
        <begin position="1"/>
        <end position="31"/>
    </location>
</feature>
<feature type="non-terminal residue" evidence="2">
    <location>
        <position position="124"/>
    </location>
</feature>
<feature type="region of interest" description="Disordered" evidence="1">
    <location>
        <begin position="91"/>
        <end position="124"/>
    </location>
</feature>
<proteinExistence type="predicted"/>
<feature type="non-terminal residue" evidence="2">
    <location>
        <position position="1"/>
    </location>
</feature>
<evidence type="ECO:0000313" key="3">
    <source>
        <dbReference type="Proteomes" id="UP001432322"/>
    </source>
</evidence>
<accession>A0AAV5WIN4</accession>
<dbReference type="EMBL" id="BTSY01000005">
    <property type="protein sequence ID" value="GMT30178.1"/>
    <property type="molecule type" value="Genomic_DNA"/>
</dbReference>
<protein>
    <submittedName>
        <fullName evidence="2">Uncharacterized protein</fullName>
    </submittedName>
</protein>
<feature type="compositionally biased region" description="Polar residues" evidence="1">
    <location>
        <begin position="17"/>
        <end position="27"/>
    </location>
</feature>
<comment type="caution">
    <text evidence="2">The sequence shown here is derived from an EMBL/GenBank/DDBJ whole genome shotgun (WGS) entry which is preliminary data.</text>
</comment>